<evidence type="ECO:0000256" key="2">
    <source>
        <dbReference type="ARBA" id="ARBA00022679"/>
    </source>
</evidence>
<keyword evidence="3" id="KW-0949">S-adenosyl-L-methionine</keyword>
<evidence type="ECO:0000313" key="7">
    <source>
        <dbReference type="Proteomes" id="UP000245768"/>
    </source>
</evidence>
<keyword evidence="2 6" id="KW-0808">Transferase</keyword>
<dbReference type="OrthoDB" id="1606438at2759"/>
<feature type="domain" description="O-methyltransferase C-terminal" evidence="4">
    <location>
        <begin position="228"/>
        <end position="421"/>
    </location>
</feature>
<dbReference type="InterPro" id="IPR012967">
    <property type="entry name" value="COMT_dimerisation"/>
</dbReference>
<evidence type="ECO:0000259" key="4">
    <source>
        <dbReference type="Pfam" id="PF00891"/>
    </source>
</evidence>
<evidence type="ECO:0000256" key="3">
    <source>
        <dbReference type="ARBA" id="ARBA00022691"/>
    </source>
</evidence>
<protein>
    <submittedName>
        <fullName evidence="6">S-adenosyl-L-methionine-dependent methyltransferase</fullName>
    </submittedName>
</protein>
<dbReference type="PANTHER" id="PTHR43712:SF2">
    <property type="entry name" value="O-METHYLTRANSFERASE CICE"/>
    <property type="match status" value="1"/>
</dbReference>
<dbReference type="InParanoid" id="A0A316YGM5"/>
<dbReference type="GeneID" id="37045652"/>
<dbReference type="InterPro" id="IPR036390">
    <property type="entry name" value="WH_DNA-bd_sf"/>
</dbReference>
<dbReference type="Pfam" id="PF00891">
    <property type="entry name" value="Methyltransf_2"/>
    <property type="match status" value="1"/>
</dbReference>
<dbReference type="PANTHER" id="PTHR43712">
    <property type="entry name" value="PUTATIVE (AFU_ORTHOLOGUE AFUA_4G14580)-RELATED"/>
    <property type="match status" value="1"/>
</dbReference>
<dbReference type="Gene3D" id="3.40.50.150">
    <property type="entry name" value="Vaccinia Virus protein VP39"/>
    <property type="match status" value="1"/>
</dbReference>
<keyword evidence="7" id="KW-1185">Reference proteome</keyword>
<dbReference type="Proteomes" id="UP000245768">
    <property type="component" value="Unassembled WGS sequence"/>
</dbReference>
<dbReference type="InterPro" id="IPR001077">
    <property type="entry name" value="COMT_C"/>
</dbReference>
<dbReference type="SUPFAM" id="SSF53335">
    <property type="entry name" value="S-adenosyl-L-methionine-dependent methyltransferases"/>
    <property type="match status" value="1"/>
</dbReference>
<dbReference type="RefSeq" id="XP_025374451.1">
    <property type="nucleotide sequence ID" value="XM_025523736.1"/>
</dbReference>
<keyword evidence="1 6" id="KW-0489">Methyltransferase</keyword>
<dbReference type="InterPro" id="IPR016461">
    <property type="entry name" value="COMT-like"/>
</dbReference>
<dbReference type="GO" id="GO:0008171">
    <property type="term" value="F:O-methyltransferase activity"/>
    <property type="evidence" value="ECO:0007669"/>
    <property type="project" value="InterPro"/>
</dbReference>
<gene>
    <name evidence="6" type="ORF">FA10DRAFT_281986</name>
</gene>
<sequence>MADIKSEYAALKQVILSQFSKFESALDGMGMPEVTSSDLHPLDDPSLLVSKDLFDARSQLVAALGQMSSLVQNPAEHLLSESLAHHTSAALSFIAETGIADVIESSPERQLHVDEIAKSIDSHPARVSHALRLLAHDGIFAEVREGTFANNRSSKLILGASPIKQWIRFQTWYSLGYSSKVAETWKDPAKSKSFEQIDSAANAAWRYSDKGYGDFWDWVGHEHLPYANAFADALKGIGSIGVLGILADYPWESIRPGGVVVDVGGGPGHMLLPIIKNNPTLKGVLQDREEIVPAAKENFDKNLPGADVEFDAVDFFEVQPRKQADIYMLRWILHDWSDERAVALLKQQAAVMGPNSKIIIIDALIPPATRAAAQDPSYPLLQSRSQASNLVLRLDFEMSASLQATERTLTEFDTLFTKAGLKITNVYRPRSPQALLEVMLA</sequence>
<organism evidence="6 7">
    <name type="scientific">Acaromyces ingoldii</name>
    <dbReference type="NCBI Taxonomy" id="215250"/>
    <lineage>
        <taxon>Eukaryota</taxon>
        <taxon>Fungi</taxon>
        <taxon>Dikarya</taxon>
        <taxon>Basidiomycota</taxon>
        <taxon>Ustilaginomycotina</taxon>
        <taxon>Exobasidiomycetes</taxon>
        <taxon>Exobasidiales</taxon>
        <taxon>Cryptobasidiaceae</taxon>
        <taxon>Acaromyces</taxon>
    </lineage>
</organism>
<name>A0A316YGM5_9BASI</name>
<dbReference type="Pfam" id="PF08100">
    <property type="entry name" value="Dimerisation"/>
    <property type="match status" value="1"/>
</dbReference>
<dbReference type="PROSITE" id="PS51683">
    <property type="entry name" value="SAM_OMT_II"/>
    <property type="match status" value="1"/>
</dbReference>
<dbReference type="EMBL" id="KZ819641">
    <property type="protein sequence ID" value="PWN87253.1"/>
    <property type="molecule type" value="Genomic_DNA"/>
</dbReference>
<proteinExistence type="predicted"/>
<reference evidence="6 7" key="1">
    <citation type="journal article" date="2018" name="Mol. Biol. Evol.">
        <title>Broad Genomic Sampling Reveals a Smut Pathogenic Ancestry of the Fungal Clade Ustilaginomycotina.</title>
        <authorList>
            <person name="Kijpornyongpan T."/>
            <person name="Mondo S.J."/>
            <person name="Barry K."/>
            <person name="Sandor L."/>
            <person name="Lee J."/>
            <person name="Lipzen A."/>
            <person name="Pangilinan J."/>
            <person name="LaButti K."/>
            <person name="Hainaut M."/>
            <person name="Henrissat B."/>
            <person name="Grigoriev I.V."/>
            <person name="Spatafora J.W."/>
            <person name="Aime M.C."/>
        </authorList>
    </citation>
    <scope>NUCLEOTIDE SEQUENCE [LARGE SCALE GENOMIC DNA]</scope>
    <source>
        <strain evidence="6 7">MCA 4198</strain>
    </source>
</reference>
<dbReference type="GO" id="GO:0032259">
    <property type="term" value="P:methylation"/>
    <property type="evidence" value="ECO:0007669"/>
    <property type="project" value="UniProtKB-KW"/>
</dbReference>
<dbReference type="Gene3D" id="1.10.10.10">
    <property type="entry name" value="Winged helix-like DNA-binding domain superfamily/Winged helix DNA-binding domain"/>
    <property type="match status" value="1"/>
</dbReference>
<dbReference type="STRING" id="215250.A0A316YGM5"/>
<evidence type="ECO:0000256" key="1">
    <source>
        <dbReference type="ARBA" id="ARBA00022603"/>
    </source>
</evidence>
<feature type="domain" description="O-methyltransferase dimerisation" evidence="5">
    <location>
        <begin position="84"/>
        <end position="158"/>
    </location>
</feature>
<accession>A0A316YGM5</accession>
<dbReference type="InterPro" id="IPR029063">
    <property type="entry name" value="SAM-dependent_MTases_sf"/>
</dbReference>
<evidence type="ECO:0000313" key="6">
    <source>
        <dbReference type="EMBL" id="PWN87253.1"/>
    </source>
</evidence>
<dbReference type="InterPro" id="IPR036388">
    <property type="entry name" value="WH-like_DNA-bd_sf"/>
</dbReference>
<dbReference type="SUPFAM" id="SSF46785">
    <property type="entry name" value="Winged helix' DNA-binding domain"/>
    <property type="match status" value="1"/>
</dbReference>
<dbReference type="AlphaFoldDB" id="A0A316YGM5"/>
<evidence type="ECO:0000259" key="5">
    <source>
        <dbReference type="Pfam" id="PF08100"/>
    </source>
</evidence>